<dbReference type="AlphaFoldDB" id="A0A1H1ZCY7"/>
<evidence type="ECO:0000313" key="3">
    <source>
        <dbReference type="Proteomes" id="UP000198688"/>
    </source>
</evidence>
<gene>
    <name evidence="2" type="ORF">SAMN04489716_3252</name>
</gene>
<name>A0A1H1ZCY7_9ACTN</name>
<proteinExistence type="predicted"/>
<evidence type="ECO:0000313" key="2">
    <source>
        <dbReference type="EMBL" id="SDT31427.1"/>
    </source>
</evidence>
<feature type="transmembrane region" description="Helical" evidence="1">
    <location>
        <begin position="175"/>
        <end position="192"/>
    </location>
</feature>
<organism evidence="2 3">
    <name type="scientific">Actinoplanes derwentensis</name>
    <dbReference type="NCBI Taxonomy" id="113562"/>
    <lineage>
        <taxon>Bacteria</taxon>
        <taxon>Bacillati</taxon>
        <taxon>Actinomycetota</taxon>
        <taxon>Actinomycetes</taxon>
        <taxon>Micromonosporales</taxon>
        <taxon>Micromonosporaceae</taxon>
        <taxon>Actinoplanes</taxon>
    </lineage>
</organism>
<dbReference type="STRING" id="113562.SAMN04489716_3252"/>
<keyword evidence="3" id="KW-1185">Reference proteome</keyword>
<sequence length="232" mass="26944">MVSVGYLEPVPSADDTRDPLPTWLMWPIRAVAVAVVLPFRLLGELFLIIGRFLRRFVIAPLLWVWDHLIVAPLGWAWRTLIEAPAVWVWRRVLRTPVTWLGRGLVKLGGWILMIPVLLIGVPLMWLWEKVAVNLYRWVLRPVVGWLWTWVLEPLGQMVVWMLVTGWQGTEWLFRQLYRFLIRPVGLAIAFVWRWTLRPVMLAIGWAGRWVWDAILRPVGAAIRVVLDVVGLG</sequence>
<keyword evidence="1" id="KW-0812">Transmembrane</keyword>
<reference evidence="2 3" key="1">
    <citation type="submission" date="2016-10" db="EMBL/GenBank/DDBJ databases">
        <authorList>
            <person name="de Groot N.N."/>
        </authorList>
    </citation>
    <scope>NUCLEOTIDE SEQUENCE [LARGE SCALE GENOMIC DNA]</scope>
    <source>
        <strain evidence="2 3">DSM 43941</strain>
    </source>
</reference>
<feature type="transmembrane region" description="Helical" evidence="1">
    <location>
        <begin position="56"/>
        <end position="77"/>
    </location>
</feature>
<dbReference type="EMBL" id="LT629758">
    <property type="protein sequence ID" value="SDT31427.1"/>
    <property type="molecule type" value="Genomic_DNA"/>
</dbReference>
<keyword evidence="1" id="KW-0472">Membrane</keyword>
<feature type="transmembrane region" description="Helical" evidence="1">
    <location>
        <begin position="26"/>
        <end position="49"/>
    </location>
</feature>
<dbReference type="Proteomes" id="UP000198688">
    <property type="component" value="Chromosome I"/>
</dbReference>
<feature type="transmembrane region" description="Helical" evidence="1">
    <location>
        <begin position="107"/>
        <end position="127"/>
    </location>
</feature>
<evidence type="ECO:0000256" key="1">
    <source>
        <dbReference type="SAM" id="Phobius"/>
    </source>
</evidence>
<protein>
    <submittedName>
        <fullName evidence="2">Uncharacterized protein</fullName>
    </submittedName>
</protein>
<accession>A0A1H1ZCY7</accession>
<keyword evidence="1" id="KW-1133">Transmembrane helix</keyword>
<feature type="transmembrane region" description="Helical" evidence="1">
    <location>
        <begin position="139"/>
        <end position="163"/>
    </location>
</feature>